<dbReference type="OrthoDB" id="996286at2"/>
<comment type="caution">
    <text evidence="1">The sequence shown here is derived from an EMBL/GenBank/DDBJ whole genome shotgun (WGS) entry which is preliminary data.</text>
</comment>
<sequence>MMRAKYNRKTSPKVIGGLVQRKNNHVKTARLGYVVDRVRPAKGFTHVLTKKDIHDFVEIIPDWCEISVGIESIILDSGNDDFDGLYEHFNREGTGIIWLSAWRREMWVELNKSYFQAHHHYFKCIGVVCEEKEESWLCYFTQAQAKAFMLMHVFLHELGHHVDRLRSKNQKVMNGGEEFAEKYAKRRFDELWPRYVEQFGLVR</sequence>
<dbReference type="EMBL" id="VIKS01000008">
    <property type="protein sequence ID" value="TQV87285.1"/>
    <property type="molecule type" value="Genomic_DNA"/>
</dbReference>
<name>A0A545UCU3_9GAMM</name>
<gene>
    <name evidence="1" type="ORF">FLL46_12605</name>
</gene>
<dbReference type="RefSeq" id="WP_142893876.1">
    <property type="nucleotide sequence ID" value="NZ_ML660164.1"/>
</dbReference>
<dbReference type="Proteomes" id="UP000315439">
    <property type="component" value="Unassembled WGS sequence"/>
</dbReference>
<proteinExistence type="predicted"/>
<evidence type="ECO:0000313" key="2">
    <source>
        <dbReference type="Proteomes" id="UP000315439"/>
    </source>
</evidence>
<keyword evidence="2" id="KW-1185">Reference proteome</keyword>
<dbReference type="AlphaFoldDB" id="A0A545UCU3"/>
<protein>
    <submittedName>
        <fullName evidence="1">Uncharacterized protein</fullName>
    </submittedName>
</protein>
<reference evidence="1 2" key="1">
    <citation type="submission" date="2019-07" db="EMBL/GenBank/DDBJ databases">
        <title>Draft genome for Aliikangiella sp. M105.</title>
        <authorList>
            <person name="Wang G."/>
        </authorList>
    </citation>
    <scope>NUCLEOTIDE SEQUENCE [LARGE SCALE GENOMIC DNA]</scope>
    <source>
        <strain evidence="1 2">M105</strain>
    </source>
</reference>
<organism evidence="1 2">
    <name type="scientific">Aliikangiella coralliicola</name>
    <dbReference type="NCBI Taxonomy" id="2592383"/>
    <lineage>
        <taxon>Bacteria</taxon>
        <taxon>Pseudomonadati</taxon>
        <taxon>Pseudomonadota</taxon>
        <taxon>Gammaproteobacteria</taxon>
        <taxon>Oceanospirillales</taxon>
        <taxon>Pleioneaceae</taxon>
        <taxon>Aliikangiella</taxon>
    </lineage>
</organism>
<evidence type="ECO:0000313" key="1">
    <source>
        <dbReference type="EMBL" id="TQV87285.1"/>
    </source>
</evidence>
<accession>A0A545UCU3</accession>